<dbReference type="EMBL" id="FQUP01000001">
    <property type="protein sequence ID" value="SHF23821.1"/>
    <property type="molecule type" value="Genomic_DNA"/>
</dbReference>
<dbReference type="PANTHER" id="PTHR48106">
    <property type="entry name" value="QUINONE OXIDOREDUCTASE PIG3-RELATED"/>
    <property type="match status" value="1"/>
</dbReference>
<dbReference type="Proteomes" id="UP000184485">
    <property type="component" value="Unassembled WGS sequence"/>
</dbReference>
<dbReference type="SUPFAM" id="SSF51735">
    <property type="entry name" value="NAD(P)-binding Rossmann-fold domains"/>
    <property type="match status" value="1"/>
</dbReference>
<dbReference type="Pfam" id="PF00107">
    <property type="entry name" value="ADH_zinc_N"/>
    <property type="match status" value="1"/>
</dbReference>
<gene>
    <name evidence="4" type="ORF">SAMN02745157_1976</name>
</gene>
<dbReference type="Pfam" id="PF08240">
    <property type="entry name" value="ADH_N"/>
    <property type="match status" value="1"/>
</dbReference>
<evidence type="ECO:0000259" key="3">
    <source>
        <dbReference type="SMART" id="SM00829"/>
    </source>
</evidence>
<accession>A0A1M5A0S6</accession>
<dbReference type="Gene3D" id="3.40.50.720">
    <property type="entry name" value="NAD(P)-binding Rossmann-like Domain"/>
    <property type="match status" value="1"/>
</dbReference>
<dbReference type="RefSeq" id="WP_073052883.1">
    <property type="nucleotide sequence ID" value="NZ_FQUP01000001.1"/>
</dbReference>
<dbReference type="OrthoDB" id="9788224at2"/>
<sequence length="325" mass="34033">MRAAIHETFGDPAEVLKAGERPMPEPGAGEIRVRLVLSPIHNHDLWTVRGDYGYKPTLPAIGGTEALGIVDALGEGVSAPPIGTRVVIAGVNGVWAEYFLAPAARAIPLPDAIDDATACQLIAMPLSALMLLEDLRLQSGQWLVQNAANGAVGRLVSTFAKTRGLNVVGLVRRAAGVAELADLGIDNIVSTAEPGWERRVAAITGGAPILRGIESVGGEASRQMLSLLAPGGRLISFGSMSGAPLLVPSGDLIFRQITVEGFWGATRSAATPREDMARMIGDLIRFAATGTLRLELDEIFTLEEVGEAAAASDRPGRSGKIALRP</sequence>
<evidence type="ECO:0000256" key="1">
    <source>
        <dbReference type="ARBA" id="ARBA00022857"/>
    </source>
</evidence>
<dbReference type="CDD" id="cd08292">
    <property type="entry name" value="ETR_like_2"/>
    <property type="match status" value="1"/>
</dbReference>
<reference evidence="4 5" key="1">
    <citation type="submission" date="2016-11" db="EMBL/GenBank/DDBJ databases">
        <authorList>
            <person name="Jaros S."/>
            <person name="Januszkiewicz K."/>
            <person name="Wedrychowicz H."/>
        </authorList>
    </citation>
    <scope>NUCLEOTIDE SEQUENCE [LARGE SCALE GENOMIC DNA]</scope>
    <source>
        <strain evidence="4 5">DSM 19436</strain>
    </source>
</reference>
<dbReference type="PANTHER" id="PTHR48106:SF2">
    <property type="entry name" value="ZN2+-BINDING DEHYDROGENASE"/>
    <property type="match status" value="1"/>
</dbReference>
<feature type="domain" description="Enoyl reductase (ER)" evidence="3">
    <location>
        <begin position="10"/>
        <end position="323"/>
    </location>
</feature>
<dbReference type="Gene3D" id="3.90.180.10">
    <property type="entry name" value="Medium-chain alcohol dehydrogenases, catalytic domain"/>
    <property type="match status" value="1"/>
</dbReference>
<protein>
    <submittedName>
        <fullName evidence="4">NADPH:quinone reductase</fullName>
    </submittedName>
</protein>
<dbReference type="GO" id="GO:0016651">
    <property type="term" value="F:oxidoreductase activity, acting on NAD(P)H"/>
    <property type="evidence" value="ECO:0007669"/>
    <property type="project" value="TreeGrafter"/>
</dbReference>
<keyword evidence="1" id="KW-0521">NADP</keyword>
<evidence type="ECO:0000256" key="2">
    <source>
        <dbReference type="ARBA" id="ARBA00023002"/>
    </source>
</evidence>
<dbReference type="SMART" id="SM00829">
    <property type="entry name" value="PKS_ER"/>
    <property type="match status" value="1"/>
</dbReference>
<organism evidence="4 5">
    <name type="scientific">Kaistia soli DSM 19436</name>
    <dbReference type="NCBI Taxonomy" id="1122133"/>
    <lineage>
        <taxon>Bacteria</taxon>
        <taxon>Pseudomonadati</taxon>
        <taxon>Pseudomonadota</taxon>
        <taxon>Alphaproteobacteria</taxon>
        <taxon>Hyphomicrobiales</taxon>
        <taxon>Kaistiaceae</taxon>
        <taxon>Kaistia</taxon>
    </lineage>
</organism>
<dbReference type="InterPro" id="IPR020843">
    <property type="entry name" value="ER"/>
</dbReference>
<keyword evidence="5" id="KW-1185">Reference proteome</keyword>
<dbReference type="SUPFAM" id="SSF50129">
    <property type="entry name" value="GroES-like"/>
    <property type="match status" value="1"/>
</dbReference>
<dbReference type="InterPro" id="IPR013154">
    <property type="entry name" value="ADH-like_N"/>
</dbReference>
<keyword evidence="2" id="KW-0560">Oxidoreductase</keyword>
<dbReference type="AlphaFoldDB" id="A0A1M5A0S6"/>
<dbReference type="STRING" id="1122133.SAMN02745157_1976"/>
<dbReference type="InterPro" id="IPR011032">
    <property type="entry name" value="GroES-like_sf"/>
</dbReference>
<evidence type="ECO:0000313" key="4">
    <source>
        <dbReference type="EMBL" id="SHF23821.1"/>
    </source>
</evidence>
<dbReference type="InterPro" id="IPR036291">
    <property type="entry name" value="NAD(P)-bd_dom_sf"/>
</dbReference>
<dbReference type="GO" id="GO:0070402">
    <property type="term" value="F:NADPH binding"/>
    <property type="evidence" value="ECO:0007669"/>
    <property type="project" value="TreeGrafter"/>
</dbReference>
<evidence type="ECO:0000313" key="5">
    <source>
        <dbReference type="Proteomes" id="UP000184485"/>
    </source>
</evidence>
<dbReference type="InterPro" id="IPR013149">
    <property type="entry name" value="ADH-like_C"/>
</dbReference>
<proteinExistence type="predicted"/>
<name>A0A1M5A0S6_9HYPH</name>